<keyword evidence="2" id="KW-1185">Reference proteome</keyword>
<evidence type="ECO:0000313" key="1">
    <source>
        <dbReference type="EMBL" id="KAK7350370.1"/>
    </source>
</evidence>
<accession>A0AAN9M8U1</accession>
<dbReference type="Proteomes" id="UP001367508">
    <property type="component" value="Unassembled WGS sequence"/>
</dbReference>
<comment type="caution">
    <text evidence="1">The sequence shown here is derived from an EMBL/GenBank/DDBJ whole genome shotgun (WGS) entry which is preliminary data.</text>
</comment>
<organism evidence="1 2">
    <name type="scientific">Canavalia gladiata</name>
    <name type="common">Sword bean</name>
    <name type="synonym">Dolichos gladiatus</name>
    <dbReference type="NCBI Taxonomy" id="3824"/>
    <lineage>
        <taxon>Eukaryota</taxon>
        <taxon>Viridiplantae</taxon>
        <taxon>Streptophyta</taxon>
        <taxon>Embryophyta</taxon>
        <taxon>Tracheophyta</taxon>
        <taxon>Spermatophyta</taxon>
        <taxon>Magnoliopsida</taxon>
        <taxon>eudicotyledons</taxon>
        <taxon>Gunneridae</taxon>
        <taxon>Pentapetalae</taxon>
        <taxon>rosids</taxon>
        <taxon>fabids</taxon>
        <taxon>Fabales</taxon>
        <taxon>Fabaceae</taxon>
        <taxon>Papilionoideae</taxon>
        <taxon>50 kb inversion clade</taxon>
        <taxon>NPAAA clade</taxon>
        <taxon>indigoferoid/millettioid clade</taxon>
        <taxon>Phaseoleae</taxon>
        <taxon>Canavalia</taxon>
    </lineage>
</organism>
<name>A0AAN9M8U1_CANGL</name>
<sequence length="70" mass="7725">MQWDSLGSGWALVCIIKFHTKLNSGLRRGEASSTYGSAAYCLQTRARIFQVQGGIAVIGWRALLIRPEVD</sequence>
<proteinExistence type="predicted"/>
<dbReference type="EMBL" id="JAYMYQ010000002">
    <property type="protein sequence ID" value="KAK7350370.1"/>
    <property type="molecule type" value="Genomic_DNA"/>
</dbReference>
<protein>
    <submittedName>
        <fullName evidence="1">Uncharacterized protein</fullName>
    </submittedName>
</protein>
<gene>
    <name evidence="1" type="ORF">VNO77_08914</name>
</gene>
<reference evidence="1 2" key="1">
    <citation type="submission" date="2024-01" db="EMBL/GenBank/DDBJ databases">
        <title>The genomes of 5 underutilized Papilionoideae crops provide insights into root nodulation and disease resistanc.</title>
        <authorList>
            <person name="Jiang F."/>
        </authorList>
    </citation>
    <scope>NUCLEOTIDE SEQUENCE [LARGE SCALE GENOMIC DNA]</scope>
    <source>
        <strain evidence="1">LVBAO_FW01</strain>
        <tissue evidence="1">Leaves</tissue>
    </source>
</reference>
<evidence type="ECO:0000313" key="2">
    <source>
        <dbReference type="Proteomes" id="UP001367508"/>
    </source>
</evidence>
<dbReference type="AlphaFoldDB" id="A0AAN9M8U1"/>